<dbReference type="AlphaFoldDB" id="A0A7N4NRN0"/>
<sequence>PSPSAHPLSRGRQGLPPHPLCPQSFHSLLPVTRDLRERFKAFQIQYNKSYPDAAEQECRLKIFADNLARAQQLTEEHQGLAQFGVTRFSDLTGKGVPESWSQEDRKLSLLPSWIDRGRQGTGKAAMEENDLFPQKNCNSCWAISAVGNVEALWAINYQQLFKLSVQELLDCRRCGQGCEGGFVWDAYMTILNQSGLAEEQDYPYRPQLSKGCQKKKKRAWIHDFLMLHKEENYMAQYLAEKGPITVTINSRLLKVRKEGVIKPGNNCDPKYVDHVVQLVGFGQSEFLGDPGGPWPEPAPRPPLTNSWGSSWGEKVSEAPGGAGGGHSQVAPPRPAAPKQDPPSGIFPVASGKKRLRHHKVPTDGCAEGRPDPPHALPHLKTPSRPPPPCSWPTRHLVLELNKAAGLWLSSALANGGGESSQGREKARDCGSREGRGHLVRLPLEQLAEGSLSPRVGVQGGVSAVFMGRNPGCVRPCVCKCSDPRLATCSCWHSLRPLDPFQNTPPPPPQLSPSSAGPP</sequence>
<dbReference type="InterPro" id="IPR000668">
    <property type="entry name" value="Peptidase_C1A_C"/>
</dbReference>
<evidence type="ECO:0000256" key="2">
    <source>
        <dbReference type="SAM" id="MobiDB-lite"/>
    </source>
</evidence>
<reference evidence="5 6" key="1">
    <citation type="journal article" date="2011" name="Proc. Natl. Acad. Sci. U.S.A.">
        <title>Genetic diversity and population structure of the endangered marsupial Sarcophilus harrisii (Tasmanian devil).</title>
        <authorList>
            <person name="Miller W."/>
            <person name="Hayes V.M."/>
            <person name="Ratan A."/>
            <person name="Petersen D.C."/>
            <person name="Wittekindt N.E."/>
            <person name="Miller J."/>
            <person name="Walenz B."/>
            <person name="Knight J."/>
            <person name="Qi J."/>
            <person name="Zhao F."/>
            <person name="Wang Q."/>
            <person name="Bedoya-Reina O.C."/>
            <person name="Katiyar N."/>
            <person name="Tomsho L.P."/>
            <person name="Kasson L.M."/>
            <person name="Hardie R.A."/>
            <person name="Woodbridge P."/>
            <person name="Tindall E.A."/>
            <person name="Bertelsen M.F."/>
            <person name="Dixon D."/>
            <person name="Pyecroft S."/>
            <person name="Helgen K.M."/>
            <person name="Lesk A.M."/>
            <person name="Pringle T.H."/>
            <person name="Patterson N."/>
            <person name="Zhang Y."/>
            <person name="Kreiss A."/>
            <person name="Woods G.M."/>
            <person name="Jones M.E."/>
            <person name="Schuster S.C."/>
        </authorList>
    </citation>
    <scope>NUCLEOTIDE SEQUENCE [LARGE SCALE GENOMIC DNA]</scope>
</reference>
<dbReference type="GeneTree" id="ENSGT00940000161630"/>
<evidence type="ECO:0008006" key="7">
    <source>
        <dbReference type="Google" id="ProtNLM"/>
    </source>
</evidence>
<dbReference type="InterPro" id="IPR038765">
    <property type="entry name" value="Papain-like_cys_pep_sf"/>
</dbReference>
<dbReference type="InterPro" id="IPR013201">
    <property type="entry name" value="Prot_inhib_I29"/>
</dbReference>
<feature type="domain" description="Cathepsin propeptide inhibitor" evidence="4">
    <location>
        <begin position="39"/>
        <end position="96"/>
    </location>
</feature>
<dbReference type="CDD" id="cd02248">
    <property type="entry name" value="Peptidase_C1A"/>
    <property type="match status" value="1"/>
</dbReference>
<dbReference type="GO" id="GO:0008234">
    <property type="term" value="F:cysteine-type peptidase activity"/>
    <property type="evidence" value="ECO:0007669"/>
    <property type="project" value="InterPro"/>
</dbReference>
<dbReference type="Pfam" id="PF00112">
    <property type="entry name" value="Peptidase_C1"/>
    <property type="match status" value="1"/>
</dbReference>
<feature type="region of interest" description="Disordered" evidence="2">
    <location>
        <begin position="499"/>
        <end position="518"/>
    </location>
</feature>
<accession>A0A7N4NRN0</accession>
<proteinExistence type="inferred from homology"/>
<dbReference type="InParanoid" id="A0A7N4NRN0"/>
<feature type="region of interest" description="Disordered" evidence="2">
    <location>
        <begin position="287"/>
        <end position="388"/>
    </location>
</feature>
<comment type="similarity">
    <text evidence="1">Belongs to the peptidase C1 family.</text>
</comment>
<reference evidence="5" key="3">
    <citation type="submission" date="2025-09" db="UniProtKB">
        <authorList>
            <consortium name="Ensembl"/>
        </authorList>
    </citation>
    <scope>IDENTIFICATION</scope>
</reference>
<evidence type="ECO:0000259" key="4">
    <source>
        <dbReference type="SMART" id="SM00848"/>
    </source>
</evidence>
<dbReference type="Gene3D" id="1.10.287.2250">
    <property type="match status" value="1"/>
</dbReference>
<dbReference type="Ensembl" id="ENSSHAT00000039732.1">
    <property type="protein sequence ID" value="ENSSHAP00000027103.1"/>
    <property type="gene ID" value="ENSSHAG00000024764.1"/>
</dbReference>
<dbReference type="FunCoup" id="A0A7N4NRN0">
    <property type="interactions" value="226"/>
</dbReference>
<dbReference type="Proteomes" id="UP000007648">
    <property type="component" value="Unassembled WGS sequence"/>
</dbReference>
<dbReference type="InterPro" id="IPR039417">
    <property type="entry name" value="Peptidase_C1A_papain-like"/>
</dbReference>
<evidence type="ECO:0000313" key="5">
    <source>
        <dbReference type="Ensembl" id="ENSSHAP00000027103.1"/>
    </source>
</evidence>
<feature type="compositionally biased region" description="Pro residues" evidence="2">
    <location>
        <begin position="502"/>
        <end position="518"/>
    </location>
</feature>
<dbReference type="SMART" id="SM00645">
    <property type="entry name" value="Pept_C1"/>
    <property type="match status" value="1"/>
</dbReference>
<organism evidence="5 6">
    <name type="scientific">Sarcophilus harrisii</name>
    <name type="common">Tasmanian devil</name>
    <name type="synonym">Sarcophilus laniarius</name>
    <dbReference type="NCBI Taxonomy" id="9305"/>
    <lineage>
        <taxon>Eukaryota</taxon>
        <taxon>Metazoa</taxon>
        <taxon>Chordata</taxon>
        <taxon>Craniata</taxon>
        <taxon>Vertebrata</taxon>
        <taxon>Euteleostomi</taxon>
        <taxon>Mammalia</taxon>
        <taxon>Metatheria</taxon>
        <taxon>Dasyuromorphia</taxon>
        <taxon>Dasyuridae</taxon>
        <taxon>Sarcophilus</taxon>
    </lineage>
</organism>
<dbReference type="SMART" id="SM00848">
    <property type="entry name" value="Inhibitor_I29"/>
    <property type="match status" value="1"/>
</dbReference>
<feature type="compositionally biased region" description="Basic and acidic residues" evidence="2">
    <location>
        <begin position="421"/>
        <end position="436"/>
    </location>
</feature>
<feature type="domain" description="Peptidase C1A papain C-terminal" evidence="3">
    <location>
        <begin position="110"/>
        <end position="333"/>
    </location>
</feature>
<name>A0A7N4NRN0_SARHA</name>
<reference evidence="5" key="2">
    <citation type="submission" date="2025-08" db="UniProtKB">
        <authorList>
            <consortium name="Ensembl"/>
        </authorList>
    </citation>
    <scope>IDENTIFICATION</scope>
</reference>
<feature type="compositionally biased region" description="Pro residues" evidence="2">
    <location>
        <begin position="292"/>
        <end position="302"/>
    </location>
</feature>
<feature type="region of interest" description="Disordered" evidence="2">
    <location>
        <begin position="413"/>
        <end position="436"/>
    </location>
</feature>
<evidence type="ECO:0000256" key="1">
    <source>
        <dbReference type="ARBA" id="ARBA00008455"/>
    </source>
</evidence>
<dbReference type="Gene3D" id="3.90.70.10">
    <property type="entry name" value="Cysteine proteinases"/>
    <property type="match status" value="1"/>
</dbReference>
<evidence type="ECO:0000313" key="6">
    <source>
        <dbReference type="Proteomes" id="UP000007648"/>
    </source>
</evidence>
<gene>
    <name evidence="5" type="primary">CTSW</name>
</gene>
<dbReference type="Pfam" id="PF08246">
    <property type="entry name" value="Inhibitor_I29"/>
    <property type="match status" value="1"/>
</dbReference>
<dbReference type="GO" id="GO:0006508">
    <property type="term" value="P:proteolysis"/>
    <property type="evidence" value="ECO:0007669"/>
    <property type="project" value="InterPro"/>
</dbReference>
<evidence type="ECO:0000259" key="3">
    <source>
        <dbReference type="SMART" id="SM00645"/>
    </source>
</evidence>
<protein>
    <recommendedName>
        <fullName evidence="7">Cathepsin W</fullName>
    </recommendedName>
</protein>
<dbReference type="InterPro" id="IPR013128">
    <property type="entry name" value="Peptidase_C1A"/>
</dbReference>
<keyword evidence="6" id="KW-1185">Reference proteome</keyword>
<dbReference type="PANTHER" id="PTHR12411">
    <property type="entry name" value="CYSTEINE PROTEASE FAMILY C1-RELATED"/>
    <property type="match status" value="1"/>
</dbReference>
<dbReference type="SUPFAM" id="SSF54001">
    <property type="entry name" value="Cysteine proteinases"/>
    <property type="match status" value="1"/>
</dbReference>